<protein>
    <recommendedName>
        <fullName evidence="2">NusG-like N-terminal domain-containing protein</fullName>
    </recommendedName>
</protein>
<sequence length="177" mass="20029">MNQHVDLPRWFIVKTRPSQDLKAGEEILALGQAVYLPQFRKEYRHHRQNRWITRYFPLLNGYLFVLNSVHWHRVLNCDAVEKVLRSQLEGGAGDPIMIDDATVQTIRRAQDAGEFDELRVHGHNVTVGETVKVTEGALIGLKGAVHGVGEKDITMMLNILGREVKTKAPVEMLGRIG</sequence>
<dbReference type="RefSeq" id="WP_095493044.1">
    <property type="nucleotide sequence ID" value="NZ_NPKJ01000041.1"/>
</dbReference>
<dbReference type="Pfam" id="PF02357">
    <property type="entry name" value="NusG"/>
    <property type="match status" value="1"/>
</dbReference>
<proteinExistence type="predicted"/>
<name>A0A271LQD7_9HYPH</name>
<dbReference type="Proteomes" id="UP000216442">
    <property type="component" value="Unassembled WGS sequence"/>
</dbReference>
<dbReference type="EMBL" id="NPKJ01000041">
    <property type="protein sequence ID" value="PAQ09545.1"/>
    <property type="molecule type" value="Genomic_DNA"/>
</dbReference>
<dbReference type="GO" id="GO:0006354">
    <property type="term" value="P:DNA-templated transcription elongation"/>
    <property type="evidence" value="ECO:0007669"/>
    <property type="project" value="InterPro"/>
</dbReference>
<gene>
    <name evidence="3" type="ORF">CIT26_13560</name>
</gene>
<dbReference type="OrthoDB" id="9787731at2"/>
<evidence type="ECO:0000256" key="1">
    <source>
        <dbReference type="ARBA" id="ARBA00023163"/>
    </source>
</evidence>
<accession>A0A271LQD7</accession>
<dbReference type="InterPro" id="IPR036735">
    <property type="entry name" value="NGN_dom_sf"/>
</dbReference>
<evidence type="ECO:0000313" key="4">
    <source>
        <dbReference type="Proteomes" id="UP000216442"/>
    </source>
</evidence>
<evidence type="ECO:0000313" key="3">
    <source>
        <dbReference type="EMBL" id="PAQ09545.1"/>
    </source>
</evidence>
<dbReference type="Gene3D" id="3.30.70.940">
    <property type="entry name" value="NusG, N-terminal domain"/>
    <property type="match status" value="1"/>
</dbReference>
<evidence type="ECO:0000259" key="2">
    <source>
        <dbReference type="Pfam" id="PF02357"/>
    </source>
</evidence>
<dbReference type="InterPro" id="IPR006645">
    <property type="entry name" value="NGN-like_dom"/>
</dbReference>
<organism evidence="3 4">
    <name type="scientific">Mesorhizobium temperatum</name>
    <dbReference type="NCBI Taxonomy" id="241416"/>
    <lineage>
        <taxon>Bacteria</taxon>
        <taxon>Pseudomonadati</taxon>
        <taxon>Pseudomonadota</taxon>
        <taxon>Alphaproteobacteria</taxon>
        <taxon>Hyphomicrobiales</taxon>
        <taxon>Phyllobacteriaceae</taxon>
        <taxon>Mesorhizobium</taxon>
    </lineage>
</organism>
<feature type="domain" description="NusG-like N-terminal" evidence="2">
    <location>
        <begin position="9"/>
        <end position="107"/>
    </location>
</feature>
<reference evidence="3 4" key="1">
    <citation type="submission" date="2017-08" db="EMBL/GenBank/DDBJ databases">
        <title>Mesorhizobium wenxinae sp. nov., a novel rhizobial species isolated from root nodules of chickpea (Cicer arietinum L.).</title>
        <authorList>
            <person name="Zhang J."/>
        </authorList>
    </citation>
    <scope>NUCLEOTIDE SEQUENCE [LARGE SCALE GENOMIC DNA]</scope>
    <source>
        <strain evidence="3 4">SDW018</strain>
    </source>
</reference>
<dbReference type="AlphaFoldDB" id="A0A271LQD7"/>
<dbReference type="InterPro" id="IPR008991">
    <property type="entry name" value="Translation_prot_SH3-like_sf"/>
</dbReference>
<comment type="caution">
    <text evidence="3">The sequence shown here is derived from an EMBL/GenBank/DDBJ whole genome shotgun (WGS) entry which is preliminary data.</text>
</comment>
<dbReference type="SUPFAM" id="SSF50104">
    <property type="entry name" value="Translation proteins SH3-like domain"/>
    <property type="match status" value="1"/>
</dbReference>
<keyword evidence="4" id="KW-1185">Reference proteome</keyword>
<dbReference type="SUPFAM" id="SSF82679">
    <property type="entry name" value="N-utilization substance G protein NusG, N-terminal domain"/>
    <property type="match status" value="1"/>
</dbReference>
<keyword evidence="1" id="KW-0804">Transcription</keyword>